<organism evidence="1 2">
    <name type="scientific">Intoshia linei</name>
    <dbReference type="NCBI Taxonomy" id="1819745"/>
    <lineage>
        <taxon>Eukaryota</taxon>
        <taxon>Metazoa</taxon>
        <taxon>Spiralia</taxon>
        <taxon>Lophotrochozoa</taxon>
        <taxon>Mesozoa</taxon>
        <taxon>Orthonectida</taxon>
        <taxon>Rhopaluridae</taxon>
        <taxon>Intoshia</taxon>
    </lineage>
</organism>
<dbReference type="AlphaFoldDB" id="A0A177AU74"/>
<evidence type="ECO:0000313" key="2">
    <source>
        <dbReference type="Proteomes" id="UP000078046"/>
    </source>
</evidence>
<gene>
    <name evidence="1" type="ORF">A3Q56_07098</name>
</gene>
<comment type="caution">
    <text evidence="1">The sequence shown here is derived from an EMBL/GenBank/DDBJ whole genome shotgun (WGS) entry which is preliminary data.</text>
</comment>
<sequence>MSCRDFAQQIIKNNPQISAFHRRNELKIKKFHKSSISRVVHAYIDNGNVVDKRVNNFRPEKIGPK</sequence>
<evidence type="ECO:0000313" key="1">
    <source>
        <dbReference type="EMBL" id="OAF65072.1"/>
    </source>
</evidence>
<accession>A0A177AU74</accession>
<dbReference type="Proteomes" id="UP000078046">
    <property type="component" value="Unassembled WGS sequence"/>
</dbReference>
<keyword evidence="2" id="KW-1185">Reference proteome</keyword>
<protein>
    <submittedName>
        <fullName evidence="1">Uncharacterized protein</fullName>
    </submittedName>
</protein>
<reference evidence="1 2" key="1">
    <citation type="submission" date="2016-04" db="EMBL/GenBank/DDBJ databases">
        <title>The genome of Intoshia linei affirms orthonectids as highly simplified spiralians.</title>
        <authorList>
            <person name="Mikhailov K.V."/>
            <person name="Slusarev G.S."/>
            <person name="Nikitin M.A."/>
            <person name="Logacheva M.D."/>
            <person name="Penin A."/>
            <person name="Aleoshin V."/>
            <person name="Panchin Y.V."/>
        </authorList>
    </citation>
    <scope>NUCLEOTIDE SEQUENCE [LARGE SCALE GENOMIC DNA]</scope>
    <source>
        <strain evidence="1">Intl2013</strain>
        <tissue evidence="1">Whole animal</tissue>
    </source>
</reference>
<dbReference type="EMBL" id="LWCA01001461">
    <property type="protein sequence ID" value="OAF65072.1"/>
    <property type="molecule type" value="Genomic_DNA"/>
</dbReference>
<name>A0A177AU74_9BILA</name>
<proteinExistence type="predicted"/>